<feature type="chain" id="PRO_5011603200" description="DUF547 domain-containing protein" evidence="1">
    <location>
        <begin position="19"/>
        <end position="259"/>
    </location>
</feature>
<dbReference type="STRING" id="861298.SAMN04488136_1014"/>
<evidence type="ECO:0000259" key="2">
    <source>
        <dbReference type="Pfam" id="PF04784"/>
    </source>
</evidence>
<evidence type="ECO:0000256" key="1">
    <source>
        <dbReference type="SAM" id="SignalP"/>
    </source>
</evidence>
<dbReference type="Proteomes" id="UP000198854">
    <property type="component" value="Unassembled WGS sequence"/>
</dbReference>
<sequence length="259" mass="30200">MQKTLFISLALLSSTAFAAPKSELWSYWQQSDEQNPQMLSHELWQQVLSHNLSISGQNTLFDYKNISPQDRNTLTRYIQNQIAIDPRNYNQAEQFSYWVNLYNALTVELILENYPVKSITKLGSWFSFGPWDETITTINGKALTLNDIEHRILRPIWQDVRIHYAVNCASLGCPNLQPFAYTSENTQAMLEHAASEFINSDKGVDVKADQLQLSSIYDWYREDFGNEQQLLEHLSSYRPQLKNFKGTIHYQYDWSLNQK</sequence>
<keyword evidence="1" id="KW-0732">Signal</keyword>
<gene>
    <name evidence="3" type="ORF">SAMN04488136_1014</name>
</gene>
<dbReference type="PANTHER" id="PTHR46361:SF3">
    <property type="entry name" value="ELECTRON CARRIER_ PROTEIN DISULFIDE OXIDOREDUCTASE"/>
    <property type="match status" value="1"/>
</dbReference>
<evidence type="ECO:0000313" key="3">
    <source>
        <dbReference type="EMBL" id="SDG63841.1"/>
    </source>
</evidence>
<dbReference type="InterPro" id="IPR006869">
    <property type="entry name" value="DUF547"/>
</dbReference>
<dbReference type="EMBL" id="FNDD01000001">
    <property type="protein sequence ID" value="SDG63841.1"/>
    <property type="molecule type" value="Genomic_DNA"/>
</dbReference>
<dbReference type="PANTHER" id="PTHR46361">
    <property type="entry name" value="ELECTRON CARRIER/ PROTEIN DISULFIDE OXIDOREDUCTASE"/>
    <property type="match status" value="1"/>
</dbReference>
<protein>
    <recommendedName>
        <fullName evidence="2">DUF547 domain-containing protein</fullName>
    </recommendedName>
</protein>
<dbReference type="RefSeq" id="WP_093267955.1">
    <property type="nucleotide sequence ID" value="NZ_FNDD01000001.1"/>
</dbReference>
<dbReference type="AlphaFoldDB" id="A0A1G7VW81"/>
<organism evidence="3 4">
    <name type="scientific">Vibrio xiamenensis</name>
    <dbReference type="NCBI Taxonomy" id="861298"/>
    <lineage>
        <taxon>Bacteria</taxon>
        <taxon>Pseudomonadati</taxon>
        <taxon>Pseudomonadota</taxon>
        <taxon>Gammaproteobacteria</taxon>
        <taxon>Vibrionales</taxon>
        <taxon>Vibrionaceae</taxon>
        <taxon>Vibrio</taxon>
    </lineage>
</organism>
<evidence type="ECO:0000313" key="4">
    <source>
        <dbReference type="Proteomes" id="UP000198854"/>
    </source>
</evidence>
<feature type="domain" description="DUF547" evidence="2">
    <location>
        <begin position="87"/>
        <end position="198"/>
    </location>
</feature>
<keyword evidence="4" id="KW-1185">Reference proteome</keyword>
<dbReference type="Pfam" id="PF04784">
    <property type="entry name" value="DUF547"/>
    <property type="match status" value="1"/>
</dbReference>
<name>A0A1G7VW81_9VIBR</name>
<proteinExistence type="predicted"/>
<dbReference type="OrthoDB" id="526867at2"/>
<accession>A0A1G7VW81</accession>
<feature type="signal peptide" evidence="1">
    <location>
        <begin position="1"/>
        <end position="18"/>
    </location>
</feature>
<reference evidence="3 4" key="1">
    <citation type="submission" date="2016-10" db="EMBL/GenBank/DDBJ databases">
        <authorList>
            <person name="de Groot N.N."/>
        </authorList>
    </citation>
    <scope>NUCLEOTIDE SEQUENCE [LARGE SCALE GENOMIC DNA]</scope>
    <source>
        <strain evidence="3 4">CGMCC 1.10228</strain>
    </source>
</reference>